<keyword evidence="2 6" id="KW-0812">Transmembrane</keyword>
<sequence length="518" mass="57484">MSDEEKRPHGVDTISTSSGSGSKDPEALHNNDENELLALKHHTEDEIEASGNWYDKSISIFGKKVRYSNAMTQVVMVAIVIFMTPGMFNALSGIGASISDKTTADNANVALYSTFATIGFFGGTICNTIGVRYSLMFGGTGYALYAGSLLSFNHNENKGFVIFAGAFLGLCAAVLWSAQGLVVLSYATEENKGKAIMIFWVIFNLGAVIGSIIPLADNMENKTSAANDGTFIAFIILMCSGCCIAFFMLPSSKVWKSDGSKVIAQKHPNWKTELIGLFKLLVREPRILFMFPMFFASNWFYTYQFNNVNHGMFNLRTRSLNSLLYWFAQMVGAIILGFILDLKYLRRSMRAKIGWGILFVTGLAIWGGGLKFQLEFTREEVEAVPPLIEPMDFTESRYVGPVFLYIFYGLYDAIFQTYTLWTLGALSNNPKKVALYAGFYKGVQSAGAAIAWRLDAIELPYMNLFASSWALCQGSLLIAIPLIWFYIKDHTDALADHMDDAVGLEEIEVVKSTTEHKE</sequence>
<dbReference type="SUPFAM" id="SSF103473">
    <property type="entry name" value="MFS general substrate transporter"/>
    <property type="match status" value="1"/>
</dbReference>
<feature type="transmembrane region" description="Helical" evidence="6">
    <location>
        <begin position="402"/>
        <end position="421"/>
    </location>
</feature>
<keyword evidence="8" id="KW-1185">Reference proteome</keyword>
<name>A0ABP0ZIS3_9ASCO</name>
<feature type="transmembrane region" description="Helical" evidence="6">
    <location>
        <begin position="353"/>
        <end position="370"/>
    </location>
</feature>
<feature type="transmembrane region" description="Helical" evidence="6">
    <location>
        <begin position="433"/>
        <end position="452"/>
    </location>
</feature>
<dbReference type="PANTHER" id="PTHR23294:SF59">
    <property type="entry name" value="UNC93-LIKE PROTEIN C922.05C"/>
    <property type="match status" value="1"/>
</dbReference>
<accession>A0ABP0ZIS3</accession>
<dbReference type="InterPro" id="IPR036259">
    <property type="entry name" value="MFS_trans_sf"/>
</dbReference>
<feature type="region of interest" description="Disordered" evidence="5">
    <location>
        <begin position="1"/>
        <end position="29"/>
    </location>
</feature>
<dbReference type="EMBL" id="OZ022407">
    <property type="protein sequence ID" value="CAK9437881.1"/>
    <property type="molecule type" value="Genomic_DNA"/>
</dbReference>
<dbReference type="Gene3D" id="1.20.1250.20">
    <property type="entry name" value="MFS general substrate transporter like domains"/>
    <property type="match status" value="1"/>
</dbReference>
<protein>
    <recommendedName>
        <fullName evidence="9">DUF895 domain membrane protein</fullName>
    </recommendedName>
</protein>
<feature type="compositionally biased region" description="Basic and acidic residues" evidence="5">
    <location>
        <begin position="1"/>
        <end position="10"/>
    </location>
</feature>
<feature type="transmembrane region" description="Helical" evidence="6">
    <location>
        <begin position="109"/>
        <end position="126"/>
    </location>
</feature>
<evidence type="ECO:0000256" key="5">
    <source>
        <dbReference type="SAM" id="MobiDB-lite"/>
    </source>
</evidence>
<feature type="transmembrane region" description="Helical" evidence="6">
    <location>
        <begin position="231"/>
        <end position="249"/>
    </location>
</feature>
<feature type="transmembrane region" description="Helical" evidence="6">
    <location>
        <begin position="74"/>
        <end position="97"/>
    </location>
</feature>
<feature type="transmembrane region" description="Helical" evidence="6">
    <location>
        <begin position="160"/>
        <end position="184"/>
    </location>
</feature>
<feature type="transmembrane region" description="Helical" evidence="6">
    <location>
        <begin position="464"/>
        <end position="487"/>
    </location>
</feature>
<dbReference type="RefSeq" id="XP_066829197.1">
    <property type="nucleotide sequence ID" value="XM_066972238.1"/>
</dbReference>
<evidence type="ECO:0008006" key="9">
    <source>
        <dbReference type="Google" id="ProtNLM"/>
    </source>
</evidence>
<dbReference type="GeneID" id="92207455"/>
<comment type="subcellular location">
    <subcellularLocation>
        <location evidence="1">Membrane</location>
        <topology evidence="1">Multi-pass membrane protein</topology>
    </subcellularLocation>
</comment>
<feature type="transmembrane region" description="Helical" evidence="6">
    <location>
        <begin position="323"/>
        <end position="341"/>
    </location>
</feature>
<evidence type="ECO:0000256" key="3">
    <source>
        <dbReference type="ARBA" id="ARBA00022989"/>
    </source>
</evidence>
<feature type="transmembrane region" description="Helical" evidence="6">
    <location>
        <begin position="287"/>
        <end position="303"/>
    </location>
</feature>
<dbReference type="InterPro" id="IPR010291">
    <property type="entry name" value="Ion_channel_UNC-93"/>
</dbReference>
<keyword evidence="4 6" id="KW-0472">Membrane</keyword>
<dbReference type="Proteomes" id="UP001497383">
    <property type="component" value="Chromosome 3"/>
</dbReference>
<evidence type="ECO:0000256" key="4">
    <source>
        <dbReference type="ARBA" id="ARBA00023136"/>
    </source>
</evidence>
<dbReference type="Pfam" id="PF05978">
    <property type="entry name" value="UNC-93"/>
    <property type="match status" value="1"/>
</dbReference>
<dbReference type="PANTHER" id="PTHR23294">
    <property type="entry name" value="ET TRANSLATION PRODUCT-RELATED"/>
    <property type="match status" value="1"/>
</dbReference>
<gene>
    <name evidence="7" type="ORF">LODBEIA_P22590</name>
</gene>
<dbReference type="CDD" id="cd06178">
    <property type="entry name" value="MFS_unc93-like"/>
    <property type="match status" value="1"/>
</dbReference>
<feature type="transmembrane region" description="Helical" evidence="6">
    <location>
        <begin position="133"/>
        <end position="154"/>
    </location>
</feature>
<feature type="transmembrane region" description="Helical" evidence="6">
    <location>
        <begin position="196"/>
        <end position="216"/>
    </location>
</feature>
<evidence type="ECO:0000256" key="1">
    <source>
        <dbReference type="ARBA" id="ARBA00004141"/>
    </source>
</evidence>
<keyword evidence="3 6" id="KW-1133">Transmembrane helix</keyword>
<reference evidence="7 8" key="1">
    <citation type="submission" date="2024-03" db="EMBL/GenBank/DDBJ databases">
        <authorList>
            <person name="Brejova B."/>
        </authorList>
    </citation>
    <scope>NUCLEOTIDE SEQUENCE [LARGE SCALE GENOMIC DNA]</scope>
    <source>
        <strain evidence="7 8">CBS 14171</strain>
    </source>
</reference>
<dbReference type="InterPro" id="IPR051617">
    <property type="entry name" value="UNC-93-like_regulator"/>
</dbReference>
<evidence type="ECO:0000313" key="8">
    <source>
        <dbReference type="Proteomes" id="UP001497383"/>
    </source>
</evidence>
<organism evidence="7 8">
    <name type="scientific">Lodderomyces beijingensis</name>
    <dbReference type="NCBI Taxonomy" id="1775926"/>
    <lineage>
        <taxon>Eukaryota</taxon>
        <taxon>Fungi</taxon>
        <taxon>Dikarya</taxon>
        <taxon>Ascomycota</taxon>
        <taxon>Saccharomycotina</taxon>
        <taxon>Pichiomycetes</taxon>
        <taxon>Debaryomycetaceae</taxon>
        <taxon>Candida/Lodderomyces clade</taxon>
        <taxon>Lodderomyces</taxon>
    </lineage>
</organism>
<proteinExistence type="predicted"/>
<evidence type="ECO:0000256" key="2">
    <source>
        <dbReference type="ARBA" id="ARBA00022692"/>
    </source>
</evidence>
<evidence type="ECO:0000313" key="7">
    <source>
        <dbReference type="EMBL" id="CAK9437881.1"/>
    </source>
</evidence>
<evidence type="ECO:0000256" key="6">
    <source>
        <dbReference type="SAM" id="Phobius"/>
    </source>
</evidence>